<dbReference type="SUPFAM" id="SSF52540">
    <property type="entry name" value="P-loop containing nucleoside triphosphate hydrolases"/>
    <property type="match status" value="1"/>
</dbReference>
<dbReference type="SUPFAM" id="SSF52200">
    <property type="entry name" value="Toll/Interleukin receptor TIR domain"/>
    <property type="match status" value="1"/>
</dbReference>
<dbReference type="InterPro" id="IPR044974">
    <property type="entry name" value="Disease_R_plants"/>
</dbReference>
<keyword evidence="3" id="KW-1185">Reference proteome</keyword>
<evidence type="ECO:0000259" key="1">
    <source>
        <dbReference type="PROSITE" id="PS50104"/>
    </source>
</evidence>
<dbReference type="Gene3D" id="3.40.50.10140">
    <property type="entry name" value="Toll/interleukin-1 receptor homology (TIR) domain"/>
    <property type="match status" value="1"/>
</dbReference>
<proteinExistence type="predicted"/>
<feature type="domain" description="TIR" evidence="1">
    <location>
        <begin position="1"/>
        <end position="111"/>
    </location>
</feature>
<dbReference type="InterPro" id="IPR027417">
    <property type="entry name" value="P-loop_NTPase"/>
</dbReference>
<dbReference type="PANTHER" id="PTHR11017:SF361">
    <property type="entry name" value="ADP-RIBOSYL CYCLASE_CYCLIC ADP-RIBOSE HYDROLASE"/>
    <property type="match status" value="1"/>
</dbReference>
<dbReference type="SMART" id="SM00255">
    <property type="entry name" value="TIR"/>
    <property type="match status" value="1"/>
</dbReference>
<dbReference type="Gene3D" id="1.10.8.430">
    <property type="entry name" value="Helical domain of apoptotic protease-activating factors"/>
    <property type="match status" value="1"/>
</dbReference>
<dbReference type="InterPro" id="IPR035897">
    <property type="entry name" value="Toll_tir_struct_dom_sf"/>
</dbReference>
<dbReference type="PANTHER" id="PTHR11017">
    <property type="entry name" value="LEUCINE-RICH REPEAT-CONTAINING PROTEIN"/>
    <property type="match status" value="1"/>
</dbReference>
<dbReference type="AlphaFoldDB" id="A0AAV0K760"/>
<reference evidence="2" key="1">
    <citation type="submission" date="2022-08" db="EMBL/GenBank/DDBJ databases">
        <authorList>
            <person name="Gutierrez-Valencia J."/>
        </authorList>
    </citation>
    <scope>NUCLEOTIDE SEQUENCE</scope>
</reference>
<accession>A0AAV0K760</accession>
<sequence>MRRKKVNCFIDDKLERGEEITPSLLRAIEQSAILVVIFSKKYGSSPWCVDELAKTLDCRNRYGQVVLLVFYRVDPSAVDQHIGSFADKVPSWRSVLTTAAKYIWMGLPSQVISFQGNCPKKDFVEESNTVVDYSQGNPLALKVLGSFFLDRTNGFWENALAKIERTFRPEIHDVLRLSFDGLTDEEKSIFLDVACFLI</sequence>
<dbReference type="InterPro" id="IPR042197">
    <property type="entry name" value="Apaf_helical"/>
</dbReference>
<dbReference type="GO" id="GO:0007165">
    <property type="term" value="P:signal transduction"/>
    <property type="evidence" value="ECO:0007669"/>
    <property type="project" value="InterPro"/>
</dbReference>
<dbReference type="GO" id="GO:0006952">
    <property type="term" value="P:defense response"/>
    <property type="evidence" value="ECO:0007669"/>
    <property type="project" value="InterPro"/>
</dbReference>
<evidence type="ECO:0000313" key="2">
    <source>
        <dbReference type="EMBL" id="CAI0416654.1"/>
    </source>
</evidence>
<comment type="caution">
    <text evidence="2">The sequence shown here is derived from an EMBL/GenBank/DDBJ whole genome shotgun (WGS) entry which is preliminary data.</text>
</comment>
<evidence type="ECO:0000313" key="3">
    <source>
        <dbReference type="Proteomes" id="UP001154282"/>
    </source>
</evidence>
<organism evidence="2 3">
    <name type="scientific">Linum tenue</name>
    <dbReference type="NCBI Taxonomy" id="586396"/>
    <lineage>
        <taxon>Eukaryota</taxon>
        <taxon>Viridiplantae</taxon>
        <taxon>Streptophyta</taxon>
        <taxon>Embryophyta</taxon>
        <taxon>Tracheophyta</taxon>
        <taxon>Spermatophyta</taxon>
        <taxon>Magnoliopsida</taxon>
        <taxon>eudicotyledons</taxon>
        <taxon>Gunneridae</taxon>
        <taxon>Pentapetalae</taxon>
        <taxon>rosids</taxon>
        <taxon>fabids</taxon>
        <taxon>Malpighiales</taxon>
        <taxon>Linaceae</taxon>
        <taxon>Linum</taxon>
    </lineage>
</organism>
<name>A0AAV0K760_9ROSI</name>
<dbReference type="InterPro" id="IPR000157">
    <property type="entry name" value="TIR_dom"/>
</dbReference>
<dbReference type="Proteomes" id="UP001154282">
    <property type="component" value="Unassembled WGS sequence"/>
</dbReference>
<protein>
    <recommendedName>
        <fullName evidence="1">TIR domain-containing protein</fullName>
    </recommendedName>
</protein>
<dbReference type="Pfam" id="PF01582">
    <property type="entry name" value="TIR"/>
    <property type="match status" value="1"/>
</dbReference>
<gene>
    <name evidence="2" type="ORF">LITE_LOCUS17051</name>
</gene>
<dbReference type="EMBL" id="CAMGYJ010000005">
    <property type="protein sequence ID" value="CAI0416654.1"/>
    <property type="molecule type" value="Genomic_DNA"/>
</dbReference>
<dbReference type="PROSITE" id="PS50104">
    <property type="entry name" value="TIR"/>
    <property type="match status" value="1"/>
</dbReference>